<feature type="transmembrane region" description="Helical" evidence="1">
    <location>
        <begin position="54"/>
        <end position="72"/>
    </location>
</feature>
<dbReference type="Proteomes" id="UP000230233">
    <property type="component" value="Chromosome II"/>
</dbReference>
<reference evidence="3" key="1">
    <citation type="submission" date="2017-10" db="EMBL/GenBank/DDBJ databases">
        <title>Rapid genome shrinkage in a self-fertile nematode reveals novel sperm competition proteins.</title>
        <authorList>
            <person name="Yin D."/>
            <person name="Schwarz E.M."/>
            <person name="Thomas C.G."/>
            <person name="Felde R.L."/>
            <person name="Korf I.F."/>
            <person name="Cutter A.D."/>
            <person name="Schartner C.M."/>
            <person name="Ralston E.J."/>
            <person name="Meyer B.J."/>
            <person name="Haag E.S."/>
        </authorList>
    </citation>
    <scope>NUCLEOTIDE SEQUENCE [LARGE SCALE GENOMIC DNA]</scope>
    <source>
        <strain evidence="3">JU1422</strain>
    </source>
</reference>
<keyword evidence="1" id="KW-0812">Transmembrane</keyword>
<keyword evidence="3" id="KW-1185">Reference proteome</keyword>
<accession>A0A2G5V9K1</accession>
<name>A0A2G5V9K1_9PELO</name>
<proteinExistence type="predicted"/>
<sequence>MTMNHLHQIFSLKEQIAELQKKPKPFFRWLLTGIWTGFSNLCGRFRDHFMRQNIYWKLFYISIFLSLIGRFLEKEPVKKTTETICEICSRKSRYITNQDFVY</sequence>
<dbReference type="AlphaFoldDB" id="A0A2G5V9K1"/>
<protein>
    <submittedName>
        <fullName evidence="2">Uncharacterized protein</fullName>
    </submittedName>
</protein>
<comment type="caution">
    <text evidence="2">The sequence shown here is derived from an EMBL/GenBank/DDBJ whole genome shotgun (WGS) entry which is preliminary data.</text>
</comment>
<dbReference type="OrthoDB" id="10518100at2759"/>
<keyword evidence="1" id="KW-1133">Transmembrane helix</keyword>
<gene>
    <name evidence="2" type="primary">Cnig_chr_II.g7424</name>
    <name evidence="2" type="ORF">B9Z55_007424</name>
</gene>
<evidence type="ECO:0000256" key="1">
    <source>
        <dbReference type="SAM" id="Phobius"/>
    </source>
</evidence>
<dbReference type="EMBL" id="PDUG01000002">
    <property type="protein sequence ID" value="PIC48464.1"/>
    <property type="molecule type" value="Genomic_DNA"/>
</dbReference>
<evidence type="ECO:0000313" key="2">
    <source>
        <dbReference type="EMBL" id="PIC48464.1"/>
    </source>
</evidence>
<keyword evidence="1" id="KW-0472">Membrane</keyword>
<organism evidence="2 3">
    <name type="scientific">Caenorhabditis nigoni</name>
    <dbReference type="NCBI Taxonomy" id="1611254"/>
    <lineage>
        <taxon>Eukaryota</taxon>
        <taxon>Metazoa</taxon>
        <taxon>Ecdysozoa</taxon>
        <taxon>Nematoda</taxon>
        <taxon>Chromadorea</taxon>
        <taxon>Rhabditida</taxon>
        <taxon>Rhabditina</taxon>
        <taxon>Rhabditomorpha</taxon>
        <taxon>Rhabditoidea</taxon>
        <taxon>Rhabditidae</taxon>
        <taxon>Peloderinae</taxon>
        <taxon>Caenorhabditis</taxon>
    </lineage>
</organism>
<evidence type="ECO:0000313" key="3">
    <source>
        <dbReference type="Proteomes" id="UP000230233"/>
    </source>
</evidence>